<organism evidence="2 3">
    <name type="scientific">Hermetia illucens</name>
    <name type="common">Black soldier fly</name>
    <dbReference type="NCBI Taxonomy" id="343691"/>
    <lineage>
        <taxon>Eukaryota</taxon>
        <taxon>Metazoa</taxon>
        <taxon>Ecdysozoa</taxon>
        <taxon>Arthropoda</taxon>
        <taxon>Hexapoda</taxon>
        <taxon>Insecta</taxon>
        <taxon>Pterygota</taxon>
        <taxon>Neoptera</taxon>
        <taxon>Endopterygota</taxon>
        <taxon>Diptera</taxon>
        <taxon>Brachycera</taxon>
        <taxon>Stratiomyomorpha</taxon>
        <taxon>Stratiomyidae</taxon>
        <taxon>Hermetiinae</taxon>
        <taxon>Hermetia</taxon>
    </lineage>
</organism>
<evidence type="ECO:0000313" key="3">
    <source>
        <dbReference type="Proteomes" id="UP000594454"/>
    </source>
</evidence>
<evidence type="ECO:0000313" key="2">
    <source>
        <dbReference type="EMBL" id="CAD7083697.1"/>
    </source>
</evidence>
<protein>
    <recommendedName>
        <fullName evidence="1">DUF4817 domain-containing protein</fullName>
    </recommendedName>
</protein>
<reference evidence="2 3" key="1">
    <citation type="submission" date="2020-11" db="EMBL/GenBank/DDBJ databases">
        <authorList>
            <person name="Wallbank WR R."/>
            <person name="Pardo Diaz C."/>
            <person name="Kozak K."/>
            <person name="Martin S."/>
            <person name="Jiggins C."/>
            <person name="Moest M."/>
            <person name="Warren A I."/>
            <person name="Generalovic N T."/>
            <person name="Byers J.R.P. K."/>
            <person name="Montejo-Kovacevich G."/>
            <person name="Yen C E."/>
        </authorList>
    </citation>
    <scope>NUCLEOTIDE SEQUENCE [LARGE SCALE GENOMIC DNA]</scope>
</reference>
<dbReference type="EMBL" id="LR899011">
    <property type="protein sequence ID" value="CAD7083697.1"/>
    <property type="molecule type" value="Genomic_DNA"/>
</dbReference>
<sequence length="141" mass="16364">MSKYMAQERLQIVKIYYKNNEPVTNCLRELCGIYGRHNRPDVKTVVYMVEKFESKFTLLNVKPPNRMRKKQTEENITAVSASVTEDEKESIPGRSLELGLSQITLWHILRKDLSLHPFKILLTQELLSSDPPKCRNAMLAE</sequence>
<gene>
    <name evidence="2" type="ORF">HERILL_LOCUS6636</name>
</gene>
<dbReference type="AlphaFoldDB" id="A0A7R8UND9"/>
<name>A0A7R8UND9_HERIL</name>
<proteinExistence type="predicted"/>
<accession>A0A7R8UND9</accession>
<dbReference type="Proteomes" id="UP000594454">
    <property type="component" value="Chromosome 3"/>
</dbReference>
<keyword evidence="3" id="KW-1185">Reference proteome</keyword>
<feature type="domain" description="DUF4817" evidence="1">
    <location>
        <begin position="7"/>
        <end position="55"/>
    </location>
</feature>
<dbReference type="InParanoid" id="A0A7R8UND9"/>
<dbReference type="Pfam" id="PF16087">
    <property type="entry name" value="DUF4817"/>
    <property type="match status" value="1"/>
</dbReference>
<dbReference type="InterPro" id="IPR032135">
    <property type="entry name" value="DUF4817"/>
</dbReference>
<evidence type="ECO:0000259" key="1">
    <source>
        <dbReference type="Pfam" id="PF16087"/>
    </source>
</evidence>